<dbReference type="EMBL" id="JAUSUU010000008">
    <property type="protein sequence ID" value="MDQ0336342.1"/>
    <property type="molecule type" value="Genomic_DNA"/>
</dbReference>
<gene>
    <name evidence="1" type="ORF">J2Z56_002692</name>
    <name evidence="2" type="ORF">J2Z57_002795</name>
</gene>
<reference evidence="1" key="1">
    <citation type="submission" date="2021-03" db="EMBL/GenBank/DDBJ databases">
        <title>Genomic Encyclopedia of Type Strains, Phase IV (KMG-IV): sequencing the most valuable type-strain genomes for metagenomic binning, comparative biology and taxonomic classification.</title>
        <authorList>
            <person name="Goeker M."/>
        </authorList>
    </citation>
    <scope>NUCLEOTIDE SEQUENCE</scope>
    <source>
        <strain evidence="1">DSM 15523</strain>
        <strain evidence="2 4">DSM 16476</strain>
    </source>
</reference>
<dbReference type="Proteomes" id="UP001231587">
    <property type="component" value="Unassembled WGS sequence"/>
</dbReference>
<dbReference type="AlphaFoldDB" id="A0A9X0YLF9"/>
<proteinExistence type="predicted"/>
<comment type="caution">
    <text evidence="1">The sequence shown here is derived from an EMBL/GenBank/DDBJ whole genome shotgun (WGS) entry which is preliminary data.</text>
</comment>
<dbReference type="PROSITE" id="PS51257">
    <property type="entry name" value="PROKAR_LIPOPROTEIN"/>
    <property type="match status" value="1"/>
</dbReference>
<sequence length="404" mass="47331">MKTRTLFILAISVLLLVSCSSSKYVNYLEDHTEVVKMTDSLQFNSLDDRFYKNNLFLVGEVHEVETSPRIDFALFSQLHNTIQIDTYLAEMDIAQGYYLQQYIKGSNEMALKDILENWPVYIGRISEQHRTKWKKMRAYYAQLPEDRKFNLVGIDRIADFESIRKLLKEKLPETYHKAIDSEDDALISWSENKLNTILDQEKSHLDHATIYLLKNIAYNLNNYKQTKSRDAFMYQNFKRLYAQRDWENTYIYGGLGFSHTLQAYNYTFAGRIKKDTKMPYATKMVSLNTLYVDSRLTVDSRALPKFMQDKGQAFTRFKYSQDNRLFMYIQGIADYKKVTEPNSISLLKLDAAGSPYLTSSRGTKVKKLITIWDAYDILDGTSTTDYAQYLFFVRNADWIQPDEK</sequence>
<name>A0A9X0YLF9_9FLAO</name>
<dbReference type="Proteomes" id="UP001138672">
    <property type="component" value="Unassembled WGS sequence"/>
</dbReference>
<organism evidence="1 3">
    <name type="scientific">Formosa algae</name>
    <dbReference type="NCBI Taxonomy" id="225843"/>
    <lineage>
        <taxon>Bacteria</taxon>
        <taxon>Pseudomonadati</taxon>
        <taxon>Bacteroidota</taxon>
        <taxon>Flavobacteriia</taxon>
        <taxon>Flavobacteriales</taxon>
        <taxon>Flavobacteriaceae</taxon>
        <taxon>Formosa</taxon>
    </lineage>
</organism>
<evidence type="ECO:0000313" key="1">
    <source>
        <dbReference type="EMBL" id="MBP1840761.1"/>
    </source>
</evidence>
<dbReference type="OrthoDB" id="699839at2"/>
<dbReference type="SUPFAM" id="SSF159501">
    <property type="entry name" value="EreA/ChaN-like"/>
    <property type="match status" value="1"/>
</dbReference>
<accession>A0A9X0YLF9</accession>
<protein>
    <submittedName>
        <fullName evidence="1">Uncharacterized protein</fullName>
    </submittedName>
</protein>
<evidence type="ECO:0000313" key="3">
    <source>
        <dbReference type="Proteomes" id="UP001138672"/>
    </source>
</evidence>
<keyword evidence="4" id="KW-1185">Reference proteome</keyword>
<dbReference type="EMBL" id="JAGGJQ010000008">
    <property type="protein sequence ID" value="MBP1840761.1"/>
    <property type="molecule type" value="Genomic_DNA"/>
</dbReference>
<evidence type="ECO:0000313" key="2">
    <source>
        <dbReference type="EMBL" id="MDQ0336342.1"/>
    </source>
</evidence>
<evidence type="ECO:0000313" key="4">
    <source>
        <dbReference type="Proteomes" id="UP001231587"/>
    </source>
</evidence>
<dbReference type="RefSeq" id="WP_057784161.1">
    <property type="nucleotide sequence ID" value="NZ_JAGGJQ010000008.1"/>
</dbReference>